<sequence>MARKPDPHRSQWDSRRPADPAAAPRRRRRWFLRNRWFRVWLLMLLLSLAFALVAKGTGNTAVVPASFFYGAAAGPVALLVATQDRTGIATSVPALTLMSAGLFGGGVALLLGGFYDALLIGVDDSLEILRVGFIEEPAKLVPVLAMALTGKVISKRAGVMTGLVVATGFAVLESVSYAFSNMHHDNVFAADGVLLMRGLTTPFGHLVWTGAVCAAAFAVWERRGKVVVTPSILGVFVAVCVLHSLNDGLLVMHDVPVAAHLLYLLVALASYLLFRRLTRDLSVDGLPAPQTRTPA</sequence>
<keyword evidence="3" id="KW-0645">Protease</keyword>
<dbReference type="Proteomes" id="UP000263094">
    <property type="component" value="Unassembled WGS sequence"/>
</dbReference>
<evidence type="ECO:0000256" key="2">
    <source>
        <dbReference type="SAM" id="Phobius"/>
    </source>
</evidence>
<feature type="transmembrane region" description="Helical" evidence="2">
    <location>
        <begin position="227"/>
        <end position="245"/>
    </location>
</feature>
<dbReference type="GO" id="GO:0006508">
    <property type="term" value="P:proteolysis"/>
    <property type="evidence" value="ECO:0007669"/>
    <property type="project" value="UniProtKB-KW"/>
</dbReference>
<dbReference type="AlphaFoldDB" id="A0A372LZ10"/>
<dbReference type="OrthoDB" id="5141135at2"/>
<dbReference type="GO" id="GO:0008237">
    <property type="term" value="F:metallopeptidase activity"/>
    <property type="evidence" value="ECO:0007669"/>
    <property type="project" value="UniProtKB-KW"/>
</dbReference>
<evidence type="ECO:0000313" key="4">
    <source>
        <dbReference type="Proteomes" id="UP000263094"/>
    </source>
</evidence>
<evidence type="ECO:0000256" key="1">
    <source>
        <dbReference type="SAM" id="MobiDB-lite"/>
    </source>
</evidence>
<gene>
    <name evidence="3" type="ORF">DY218_24625</name>
</gene>
<feature type="transmembrane region" description="Helical" evidence="2">
    <location>
        <begin position="160"/>
        <end position="179"/>
    </location>
</feature>
<keyword evidence="2" id="KW-0812">Transmembrane</keyword>
<feature type="compositionally biased region" description="Basic and acidic residues" evidence="1">
    <location>
        <begin position="1"/>
        <end position="18"/>
    </location>
</feature>
<dbReference type="EMBL" id="QUAK01000149">
    <property type="protein sequence ID" value="RFU83914.1"/>
    <property type="molecule type" value="Genomic_DNA"/>
</dbReference>
<keyword evidence="3" id="KW-0482">Metalloprotease</keyword>
<feature type="transmembrane region" description="Helical" evidence="2">
    <location>
        <begin position="94"/>
        <end position="115"/>
    </location>
</feature>
<feature type="transmembrane region" description="Helical" evidence="2">
    <location>
        <begin position="36"/>
        <end position="54"/>
    </location>
</feature>
<accession>A0A372LZ10</accession>
<feature type="transmembrane region" description="Helical" evidence="2">
    <location>
        <begin position="60"/>
        <end position="82"/>
    </location>
</feature>
<keyword evidence="3" id="KW-0378">Hydrolase</keyword>
<dbReference type="RefSeq" id="WP_128558310.1">
    <property type="nucleotide sequence ID" value="NZ_QUAK01000149.1"/>
</dbReference>
<feature type="transmembrane region" description="Helical" evidence="2">
    <location>
        <begin position="199"/>
        <end position="220"/>
    </location>
</feature>
<protein>
    <submittedName>
        <fullName evidence="3">PrsW family intramembrane metalloprotease</fullName>
    </submittedName>
</protein>
<keyword evidence="4" id="KW-1185">Reference proteome</keyword>
<keyword evidence="2" id="KW-1133">Transmembrane helix</keyword>
<feature type="transmembrane region" description="Helical" evidence="2">
    <location>
        <begin position="127"/>
        <end position="148"/>
    </location>
</feature>
<dbReference type="Pfam" id="PF13367">
    <property type="entry name" value="PrsW-protease"/>
    <property type="match status" value="1"/>
</dbReference>
<dbReference type="InterPro" id="IPR026898">
    <property type="entry name" value="PrsW"/>
</dbReference>
<evidence type="ECO:0000313" key="3">
    <source>
        <dbReference type="EMBL" id="RFU83914.1"/>
    </source>
</evidence>
<reference evidence="3 4" key="1">
    <citation type="submission" date="2018-08" db="EMBL/GenBank/DDBJ databases">
        <title>Isolation, diversity and antifungal activity of Actinobacteria from wheat.</title>
        <authorList>
            <person name="Han C."/>
        </authorList>
    </citation>
    <scope>NUCLEOTIDE SEQUENCE [LARGE SCALE GENOMIC DNA]</scope>
    <source>
        <strain evidence="3 4">NEAU-YY421</strain>
    </source>
</reference>
<name>A0A372LZ10_9ACTN</name>
<feature type="region of interest" description="Disordered" evidence="1">
    <location>
        <begin position="1"/>
        <end position="20"/>
    </location>
</feature>
<keyword evidence="2" id="KW-0472">Membrane</keyword>
<organism evidence="3 4">
    <name type="scientific">Streptomyces triticagri</name>
    <dbReference type="NCBI Taxonomy" id="2293568"/>
    <lineage>
        <taxon>Bacteria</taxon>
        <taxon>Bacillati</taxon>
        <taxon>Actinomycetota</taxon>
        <taxon>Actinomycetes</taxon>
        <taxon>Kitasatosporales</taxon>
        <taxon>Streptomycetaceae</taxon>
        <taxon>Streptomyces</taxon>
    </lineage>
</organism>
<proteinExistence type="predicted"/>
<feature type="transmembrane region" description="Helical" evidence="2">
    <location>
        <begin position="257"/>
        <end position="274"/>
    </location>
</feature>
<comment type="caution">
    <text evidence="3">The sequence shown here is derived from an EMBL/GenBank/DDBJ whole genome shotgun (WGS) entry which is preliminary data.</text>
</comment>